<protein>
    <submittedName>
        <fullName evidence="1">Uncharacterized protein</fullName>
    </submittedName>
</protein>
<dbReference type="EMBL" id="BK015369">
    <property type="protein sequence ID" value="DAE03628.1"/>
    <property type="molecule type" value="Genomic_DNA"/>
</dbReference>
<evidence type="ECO:0000313" key="1">
    <source>
        <dbReference type="EMBL" id="DAE03628.1"/>
    </source>
</evidence>
<organism evidence="1">
    <name type="scientific">Siphoviridae sp. ctsfh5</name>
    <dbReference type="NCBI Taxonomy" id="2825697"/>
    <lineage>
        <taxon>Viruses</taxon>
        <taxon>Duplodnaviria</taxon>
        <taxon>Heunggongvirae</taxon>
        <taxon>Uroviricota</taxon>
        <taxon>Caudoviricetes</taxon>
    </lineage>
</organism>
<accession>A0A8S5PBN7</accession>
<name>A0A8S5PBN7_9CAUD</name>
<proteinExistence type="predicted"/>
<sequence length="195" mass="22855">MNKLMGFLELQNMNLPSVPWKEYKGNEELQEDLLWTVRSAVFRGNDLNLPRLVGADALEAKEFADGLLQQMKDKGMVLFYPYFVANKSGTLEVRRNRIIIEAVKDDLWNMVTYSDRNVTIQYQNEKEEIDGDEKFLSEEEKHKILNAVKEIKRTFRDDLLEDKSVLLEWSFAQNCNKSKEPTGEEYIVFYEARTV</sequence>
<reference evidence="1" key="1">
    <citation type="journal article" date="2021" name="Proc. Natl. Acad. Sci. U.S.A.">
        <title>A Catalog of Tens of Thousands of Viruses from Human Metagenomes Reveals Hidden Associations with Chronic Diseases.</title>
        <authorList>
            <person name="Tisza M.J."/>
            <person name="Buck C.B."/>
        </authorList>
    </citation>
    <scope>NUCLEOTIDE SEQUENCE</scope>
    <source>
        <strain evidence="1">Ctsfh5</strain>
    </source>
</reference>